<dbReference type="EMBL" id="JACAGC010000002">
    <property type="protein sequence ID" value="KAF6384934.1"/>
    <property type="molecule type" value="Genomic_DNA"/>
</dbReference>
<dbReference type="AlphaFoldDB" id="A0A7J8AET0"/>
<reference evidence="5 6" key="1">
    <citation type="journal article" date="2020" name="Nature">
        <title>Six reference-quality genomes reveal evolution of bat adaptations.</title>
        <authorList>
            <person name="Jebb D."/>
            <person name="Huang Z."/>
            <person name="Pippel M."/>
            <person name="Hughes G.M."/>
            <person name="Lavrichenko K."/>
            <person name="Devanna P."/>
            <person name="Winkler S."/>
            <person name="Jermiin L.S."/>
            <person name="Skirmuntt E.C."/>
            <person name="Katzourakis A."/>
            <person name="Burkitt-Gray L."/>
            <person name="Ray D.A."/>
            <person name="Sullivan K.A.M."/>
            <person name="Roscito J.G."/>
            <person name="Kirilenko B.M."/>
            <person name="Davalos L.M."/>
            <person name="Corthals A.P."/>
            <person name="Power M.L."/>
            <person name="Jones G."/>
            <person name="Ransome R.D."/>
            <person name="Dechmann D.K.N."/>
            <person name="Locatelli A.G."/>
            <person name="Puechmaille S.J."/>
            <person name="Fedrigo O."/>
            <person name="Jarvis E.D."/>
            <person name="Hiller M."/>
            <person name="Vernes S.C."/>
            <person name="Myers E.W."/>
            <person name="Teeling E.C."/>
        </authorList>
    </citation>
    <scope>NUCLEOTIDE SEQUENCE [LARGE SCALE GENOMIC DNA]</scope>
    <source>
        <strain evidence="5">MRhiFer1</strain>
        <tissue evidence="5">Lung</tissue>
    </source>
</reference>
<comment type="similarity">
    <text evidence="1">Belongs to the SPATA31 family.</text>
</comment>
<evidence type="ECO:0000313" key="6">
    <source>
        <dbReference type="Proteomes" id="UP000585614"/>
    </source>
</evidence>
<keyword evidence="3" id="KW-1133">Transmembrane helix</keyword>
<dbReference type="PANTHER" id="PTHR21859">
    <property type="entry name" value="ACROSOME-SPECIFIC PROTEIN"/>
    <property type="match status" value="1"/>
</dbReference>
<dbReference type="Proteomes" id="UP000585614">
    <property type="component" value="Unassembled WGS sequence"/>
</dbReference>
<accession>A0A7J8AET0</accession>
<evidence type="ECO:0000313" key="5">
    <source>
        <dbReference type="EMBL" id="KAF6384934.1"/>
    </source>
</evidence>
<keyword evidence="3" id="KW-0812">Transmembrane</keyword>
<evidence type="ECO:0000256" key="2">
    <source>
        <dbReference type="SAM" id="MobiDB-lite"/>
    </source>
</evidence>
<gene>
    <name evidence="5" type="ORF">mRhiFer1_008795</name>
</gene>
<evidence type="ECO:0000259" key="4">
    <source>
        <dbReference type="Pfam" id="PF14650"/>
    </source>
</evidence>
<feature type="transmembrane region" description="Helical" evidence="3">
    <location>
        <begin position="29"/>
        <end position="49"/>
    </location>
</feature>
<comment type="caution">
    <text evidence="5">The sequence shown here is derived from an EMBL/GenBank/DDBJ whole genome shotgun (WGS) entry which is preliminary data.</text>
</comment>
<proteinExistence type="inferred from homology"/>
<feature type="compositionally biased region" description="Acidic residues" evidence="2">
    <location>
        <begin position="352"/>
        <end position="367"/>
    </location>
</feature>
<feature type="domain" description="SPATA31" evidence="4">
    <location>
        <begin position="100"/>
        <end position="375"/>
    </location>
</feature>
<keyword evidence="3" id="KW-0472">Membrane</keyword>
<dbReference type="Pfam" id="PF14650">
    <property type="entry name" value="FAM75"/>
    <property type="match status" value="1"/>
</dbReference>
<feature type="region of interest" description="Disordered" evidence="2">
    <location>
        <begin position="434"/>
        <end position="462"/>
    </location>
</feature>
<organism evidence="5 6">
    <name type="scientific">Rhinolophus ferrumequinum</name>
    <name type="common">Greater horseshoe bat</name>
    <dbReference type="NCBI Taxonomy" id="59479"/>
    <lineage>
        <taxon>Eukaryota</taxon>
        <taxon>Metazoa</taxon>
        <taxon>Chordata</taxon>
        <taxon>Craniata</taxon>
        <taxon>Vertebrata</taxon>
        <taxon>Euteleostomi</taxon>
        <taxon>Mammalia</taxon>
        <taxon>Eutheria</taxon>
        <taxon>Laurasiatheria</taxon>
        <taxon>Chiroptera</taxon>
        <taxon>Yinpterochiroptera</taxon>
        <taxon>Rhinolophoidea</taxon>
        <taxon>Rhinolophidae</taxon>
        <taxon>Rhinolophinae</taxon>
        <taxon>Rhinolophus</taxon>
    </lineage>
</organism>
<evidence type="ECO:0000256" key="1">
    <source>
        <dbReference type="ARBA" id="ARBA00035009"/>
    </source>
</evidence>
<dbReference type="InterPro" id="IPR039509">
    <property type="entry name" value="SPATA31"/>
</dbReference>
<dbReference type="PANTHER" id="PTHR21859:SF12">
    <property type="entry name" value="SPERMATOGENESIS-ASSOCIATED PROTEIN 31D1"/>
    <property type="match status" value="1"/>
</dbReference>
<name>A0A7J8AET0_RHIFE</name>
<sequence>MDFLQWNVFAFLNSLIEICVSFGSVSLQVLLTCLWGLCWLLLFLCYLVEIPPLPPIQETKNIPKHWSRAKRRRKGGTGKGWRHYQRTEEEKTRLISIHKRYTNAPTGQLYAVVPNALLPSLPGVQPHPFPESQPLRLGQMRLLIHLQCTIPNVPPAPILQIGICGGYFHHLHSESEDSTSSIIQHLGWSLLYHQFERLWGLPSVAQSSQEDFCSFGPNSAYHGPSQVQIPISILPEAFPLSNELSNNVEHHHGKELIQHQWGLPGRIHESRALMRPPSDSSEISEPESNYGLSYISVYKGQSRKTLNVGSSPPRSFWERGSEMQHLEEDVGKDKGNSLENGPEGPLLGDSDSSSDEDLMDGSEEELDGPGVSLSDRLTDEALLTHTEGVSSVDVGASQGLPVHVEDRGVRMEQRQEPRGPRRVFRWCRKKILPARKRLSPQGPTSEGLGGGDPGLGTSQTRW</sequence>
<evidence type="ECO:0000256" key="3">
    <source>
        <dbReference type="SAM" id="Phobius"/>
    </source>
</evidence>
<feature type="region of interest" description="Disordered" evidence="2">
    <location>
        <begin position="329"/>
        <end position="373"/>
    </location>
</feature>
<protein>
    <recommendedName>
        <fullName evidence="4">SPATA31 domain-containing protein</fullName>
    </recommendedName>
</protein>